<protein>
    <submittedName>
        <fullName evidence="2">Importin-11</fullName>
    </submittedName>
</protein>
<dbReference type="Gene3D" id="1.25.10.10">
    <property type="entry name" value="Leucine-rich Repeat Variant"/>
    <property type="match status" value="1"/>
</dbReference>
<dbReference type="STRING" id="151549.A0A4C1SC28"/>
<evidence type="ECO:0000313" key="3">
    <source>
        <dbReference type="Proteomes" id="UP000299102"/>
    </source>
</evidence>
<dbReference type="OrthoDB" id="361693at2759"/>
<dbReference type="Pfam" id="PF25758">
    <property type="entry name" value="TPR_IPO11"/>
    <property type="match status" value="1"/>
</dbReference>
<accession>A0A4C1SC28</accession>
<comment type="caution">
    <text evidence="2">The sequence shown here is derived from an EMBL/GenBank/DDBJ whole genome shotgun (WGS) entry which is preliminary data.</text>
</comment>
<dbReference type="InterPro" id="IPR011989">
    <property type="entry name" value="ARM-like"/>
</dbReference>
<dbReference type="InterPro" id="IPR016024">
    <property type="entry name" value="ARM-type_fold"/>
</dbReference>
<dbReference type="EMBL" id="BGZK01006608">
    <property type="protein sequence ID" value="GBO99722.1"/>
    <property type="molecule type" value="Genomic_DNA"/>
</dbReference>
<keyword evidence="3" id="KW-1185">Reference proteome</keyword>
<dbReference type="InterPro" id="IPR058669">
    <property type="entry name" value="TPR_IPO7/11-like"/>
</dbReference>
<name>A0A4C1SC28_EUMVA</name>
<dbReference type="Proteomes" id="UP000299102">
    <property type="component" value="Unassembled WGS sequence"/>
</dbReference>
<evidence type="ECO:0000313" key="2">
    <source>
        <dbReference type="EMBL" id="GBO99722.1"/>
    </source>
</evidence>
<feature type="domain" description="Importin-7/11-like TPR repeats" evidence="1">
    <location>
        <begin position="8"/>
        <end position="180"/>
    </location>
</feature>
<dbReference type="SUPFAM" id="SSF48371">
    <property type="entry name" value="ARM repeat"/>
    <property type="match status" value="1"/>
</dbReference>
<sequence>MEVIQEIQQPDALEKILDVWITKMPLVTELEKLKLFCLAFLSIFSNNPILLERFPAIMQNISDTLFEVMREDDETNDYANNPNEASETKPVKYCDSLVFIDEYDLDTSMISYATDDFDYKTYHYDRCRQLALKDPVHKIALPQYIEWQLNNLRTQLGDEAYQHLMRSVYPAVLERFSQFVNLQITFPIN</sequence>
<organism evidence="2 3">
    <name type="scientific">Eumeta variegata</name>
    <name type="common">Bagworm moth</name>
    <name type="synonym">Eumeta japonica</name>
    <dbReference type="NCBI Taxonomy" id="151549"/>
    <lineage>
        <taxon>Eukaryota</taxon>
        <taxon>Metazoa</taxon>
        <taxon>Ecdysozoa</taxon>
        <taxon>Arthropoda</taxon>
        <taxon>Hexapoda</taxon>
        <taxon>Insecta</taxon>
        <taxon>Pterygota</taxon>
        <taxon>Neoptera</taxon>
        <taxon>Endopterygota</taxon>
        <taxon>Lepidoptera</taxon>
        <taxon>Glossata</taxon>
        <taxon>Ditrysia</taxon>
        <taxon>Tineoidea</taxon>
        <taxon>Psychidae</taxon>
        <taxon>Oiketicinae</taxon>
        <taxon>Eumeta</taxon>
    </lineage>
</organism>
<gene>
    <name evidence="2" type="primary">IPO11</name>
    <name evidence="2" type="ORF">EVAR_70981_1</name>
</gene>
<proteinExistence type="predicted"/>
<dbReference type="AlphaFoldDB" id="A0A4C1SC28"/>
<evidence type="ECO:0000259" key="1">
    <source>
        <dbReference type="Pfam" id="PF25758"/>
    </source>
</evidence>
<reference evidence="2 3" key="1">
    <citation type="journal article" date="2019" name="Commun. Biol.">
        <title>The bagworm genome reveals a unique fibroin gene that provides high tensile strength.</title>
        <authorList>
            <person name="Kono N."/>
            <person name="Nakamura H."/>
            <person name="Ohtoshi R."/>
            <person name="Tomita M."/>
            <person name="Numata K."/>
            <person name="Arakawa K."/>
        </authorList>
    </citation>
    <scope>NUCLEOTIDE SEQUENCE [LARGE SCALE GENOMIC DNA]</scope>
</reference>